<dbReference type="RefSeq" id="WP_254778355.1">
    <property type="nucleotide sequence ID" value="NZ_FNDE01000048.1"/>
</dbReference>
<organism evidence="1 2">
    <name type="scientific">Aneurinibacillus thermoaerophilus</name>
    <dbReference type="NCBI Taxonomy" id="143495"/>
    <lineage>
        <taxon>Bacteria</taxon>
        <taxon>Bacillati</taxon>
        <taxon>Bacillota</taxon>
        <taxon>Bacilli</taxon>
        <taxon>Bacillales</taxon>
        <taxon>Paenibacillaceae</taxon>
        <taxon>Aneurinibacillus group</taxon>
        <taxon>Aneurinibacillus</taxon>
    </lineage>
</organism>
<accession>A0A1G8ESP6</accession>
<sequence length="148" mass="17499">MADDTVPLFPQMDFSDLEEVELYEDIPSEQKWTYVMDFKARQFLKEEDGRYRRTKTYAEYLVQTAMRILNTERFQYAVNGDDIGVEKSEWPAWEDIEIKRDIEEALEVHSEIDRAEVLSMERSKNELHVRIRLVGLAGTVEMDEVIDV</sequence>
<evidence type="ECO:0000313" key="2">
    <source>
        <dbReference type="Proteomes" id="UP000198956"/>
    </source>
</evidence>
<evidence type="ECO:0000313" key="1">
    <source>
        <dbReference type="EMBL" id="SDH72886.1"/>
    </source>
</evidence>
<dbReference type="AlphaFoldDB" id="A0A1G8ESP6"/>
<gene>
    <name evidence="1" type="ORF">SAMN04489735_10485</name>
</gene>
<name>A0A1G8ESP6_ANETH</name>
<dbReference type="Proteomes" id="UP000198956">
    <property type="component" value="Unassembled WGS sequence"/>
</dbReference>
<protein>
    <submittedName>
        <fullName evidence="1">Uncharacterized protein</fullName>
    </submittedName>
</protein>
<proteinExistence type="predicted"/>
<reference evidence="1 2" key="1">
    <citation type="submission" date="2016-10" db="EMBL/GenBank/DDBJ databases">
        <authorList>
            <person name="de Groot N.N."/>
        </authorList>
    </citation>
    <scope>NUCLEOTIDE SEQUENCE [LARGE SCALE GENOMIC DNA]</scope>
    <source>
        <strain evidence="1 2">L 420-91</strain>
    </source>
</reference>
<dbReference type="EMBL" id="FNDE01000048">
    <property type="protein sequence ID" value="SDH72886.1"/>
    <property type="molecule type" value="Genomic_DNA"/>
</dbReference>